<protein>
    <submittedName>
        <fullName evidence="1">Uncharacterized protein</fullName>
    </submittedName>
</protein>
<reference evidence="2" key="1">
    <citation type="submission" date="2023-07" db="EMBL/GenBank/DDBJ databases">
        <title>Description of three actinobacteria isolated from air of manufacturing shop in a pharmaceutical factory.</title>
        <authorList>
            <person name="Zhang D.-F."/>
        </authorList>
    </citation>
    <scope>NUCLEOTIDE SEQUENCE [LARGE SCALE GENOMIC DNA]</scope>
    <source>
        <strain evidence="2">CCTCC AB 207010</strain>
    </source>
</reference>
<sequence length="73" mass="8514">MTEEHRMTVDGETFSIRRRSPNTYSYEWISGRNPGHDFEIGASSTQEFDDDMHEEAIRRFLAEIDPQTGYLAD</sequence>
<accession>A0ABU1FRN7</accession>
<evidence type="ECO:0000313" key="2">
    <source>
        <dbReference type="Proteomes" id="UP001260872"/>
    </source>
</evidence>
<organism evidence="1 2">
    <name type="scientific">Nesterenkonia flava</name>
    <dbReference type="NCBI Taxonomy" id="469799"/>
    <lineage>
        <taxon>Bacteria</taxon>
        <taxon>Bacillati</taxon>
        <taxon>Actinomycetota</taxon>
        <taxon>Actinomycetes</taxon>
        <taxon>Micrococcales</taxon>
        <taxon>Micrococcaceae</taxon>
        <taxon>Nesterenkonia</taxon>
    </lineage>
</organism>
<dbReference type="Proteomes" id="UP001260872">
    <property type="component" value="Unassembled WGS sequence"/>
</dbReference>
<dbReference type="RefSeq" id="WP_310536710.1">
    <property type="nucleotide sequence ID" value="NZ_BAAAOC010000010.1"/>
</dbReference>
<name>A0ABU1FRN7_9MICC</name>
<gene>
    <name evidence="1" type="ORF">RH857_04120</name>
</gene>
<keyword evidence="2" id="KW-1185">Reference proteome</keyword>
<dbReference type="EMBL" id="JAVKGT010000007">
    <property type="protein sequence ID" value="MDR5711325.1"/>
    <property type="molecule type" value="Genomic_DNA"/>
</dbReference>
<comment type="caution">
    <text evidence="1">The sequence shown here is derived from an EMBL/GenBank/DDBJ whole genome shotgun (WGS) entry which is preliminary data.</text>
</comment>
<proteinExistence type="predicted"/>
<evidence type="ECO:0000313" key="1">
    <source>
        <dbReference type="EMBL" id="MDR5711325.1"/>
    </source>
</evidence>